<proteinExistence type="predicted"/>
<dbReference type="InterPro" id="IPR002575">
    <property type="entry name" value="Aminoglycoside_PTrfase"/>
</dbReference>
<dbReference type="EMBL" id="AVPG01000001">
    <property type="protein sequence ID" value="KGX89203.1"/>
    <property type="molecule type" value="Genomic_DNA"/>
</dbReference>
<organism evidence="2 3">
    <name type="scientific">Pontibacillus litoralis JSM 072002</name>
    <dbReference type="NCBI Taxonomy" id="1385512"/>
    <lineage>
        <taxon>Bacteria</taxon>
        <taxon>Bacillati</taxon>
        <taxon>Bacillota</taxon>
        <taxon>Bacilli</taxon>
        <taxon>Bacillales</taxon>
        <taxon>Bacillaceae</taxon>
        <taxon>Pontibacillus</taxon>
    </lineage>
</organism>
<dbReference type="PANTHER" id="PTHR39179">
    <property type="entry name" value="SPORE COAT PROTEIN I"/>
    <property type="match status" value="1"/>
</dbReference>
<dbReference type="InterPro" id="IPR047175">
    <property type="entry name" value="CotS-like"/>
</dbReference>
<dbReference type="STRING" id="1385512.N784_01435"/>
<evidence type="ECO:0000313" key="2">
    <source>
        <dbReference type="EMBL" id="KGX89203.1"/>
    </source>
</evidence>
<dbReference type="Gene3D" id="3.90.1200.10">
    <property type="match status" value="1"/>
</dbReference>
<name>A0A0A5GDB8_9BACI</name>
<dbReference type="InterPro" id="IPR011009">
    <property type="entry name" value="Kinase-like_dom_sf"/>
</dbReference>
<evidence type="ECO:0000313" key="3">
    <source>
        <dbReference type="Proteomes" id="UP000030401"/>
    </source>
</evidence>
<gene>
    <name evidence="2" type="ORF">N784_01435</name>
</gene>
<dbReference type="SUPFAM" id="SSF56112">
    <property type="entry name" value="Protein kinase-like (PK-like)"/>
    <property type="match status" value="1"/>
</dbReference>
<dbReference type="PANTHER" id="PTHR39179:SF3">
    <property type="entry name" value="COTS-RELATED PROTEIN"/>
    <property type="match status" value="1"/>
</dbReference>
<keyword evidence="3" id="KW-1185">Reference proteome</keyword>
<dbReference type="Gene3D" id="3.30.200.20">
    <property type="entry name" value="Phosphorylase Kinase, domain 1"/>
    <property type="match status" value="1"/>
</dbReference>
<dbReference type="eggNOG" id="COG2334">
    <property type="taxonomic scope" value="Bacteria"/>
</dbReference>
<comment type="caution">
    <text evidence="2">The sequence shown here is derived from an EMBL/GenBank/DDBJ whole genome shotgun (WGS) entry which is preliminary data.</text>
</comment>
<dbReference type="Pfam" id="PF01636">
    <property type="entry name" value="APH"/>
    <property type="match status" value="1"/>
</dbReference>
<protein>
    <recommendedName>
        <fullName evidence="1">Aminoglycoside phosphotransferase domain-containing protein</fullName>
    </recommendedName>
</protein>
<dbReference type="Proteomes" id="UP000030401">
    <property type="component" value="Unassembled WGS sequence"/>
</dbReference>
<feature type="domain" description="Aminoglycoside phosphotransferase" evidence="1">
    <location>
        <begin position="47"/>
        <end position="258"/>
    </location>
</feature>
<dbReference type="GO" id="GO:0042601">
    <property type="term" value="C:endospore-forming forespore"/>
    <property type="evidence" value="ECO:0007669"/>
    <property type="project" value="TreeGrafter"/>
</dbReference>
<dbReference type="AlphaFoldDB" id="A0A0A5GDB8"/>
<sequence>MEDVLKKIVSSYGLEAYEIIAQTPRLWKVVTNVGTVGVKWTQMDEEQLHKWMETYRMANEYNLASVMPVYLTNQQELFIQHRKGIFYVIPWVETPHRDTPPYPFDLFYTTLAELHRRTATSQVVKREDFEQRMEEEKERITNWQDSLEGHVQSFEKKRFMAPFELQVCTHFRDLLAVCRASLDWCDRFLEDIEEDKKIRQCLCHGNVKASHFIYDENKPYLLNWERAMWNYPVFDLTSYYWNMMRYHDAPVEQLITSFSAYEETFPLMNSERSLFAMYVLNADHYLDQVNAYVDGAREIGQPFLVRKLERSYFVLKHALYVQEQLQQARTYNQQKEAE</sequence>
<evidence type="ECO:0000259" key="1">
    <source>
        <dbReference type="Pfam" id="PF01636"/>
    </source>
</evidence>
<reference evidence="2 3" key="1">
    <citation type="submission" date="2013-08" db="EMBL/GenBank/DDBJ databases">
        <authorList>
            <person name="Huang J."/>
            <person name="Wang G."/>
        </authorList>
    </citation>
    <scope>NUCLEOTIDE SEQUENCE [LARGE SCALE GENOMIC DNA]</scope>
    <source>
        <strain evidence="2 3">JSM 072002</strain>
    </source>
</reference>
<accession>A0A0A5GDB8</accession>